<sequence>MTNAPWEYPQSKTERGKPWLSRHLSLNGNQDLKAQATGSDQAGQPKMQ</sequence>
<gene>
    <name evidence="2" type="ORF">AmaxDRAFT_3964</name>
</gene>
<keyword evidence="3" id="KW-1185">Reference proteome</keyword>
<dbReference type="AlphaFoldDB" id="B5W5B9"/>
<feature type="region of interest" description="Disordered" evidence="1">
    <location>
        <begin position="28"/>
        <end position="48"/>
    </location>
</feature>
<protein>
    <submittedName>
        <fullName evidence="2">Uncharacterized protein</fullName>
    </submittedName>
</protein>
<dbReference type="Proteomes" id="UP000004061">
    <property type="component" value="Unassembled WGS sequence"/>
</dbReference>
<name>B5W5B9_LIMMA</name>
<dbReference type="EMBL" id="ABYK01000034">
    <property type="protein sequence ID" value="EDZ93312.1"/>
    <property type="molecule type" value="Genomic_DNA"/>
</dbReference>
<reference evidence="2 3" key="1">
    <citation type="journal article" date="2011" name="Appl. Environ. Microbiol.">
        <title>Contribution of a Sodium Ion Gradient to Energy Conservation during Fermentation in the Cyanobacterium Arthrospira (Spirulina) maxima CS-328.</title>
        <authorList>
            <person name="Carrieri D."/>
            <person name="Ananyev G."/>
            <person name="Lenz O."/>
            <person name="Bryant D.A."/>
            <person name="Dismukes G.C."/>
        </authorList>
    </citation>
    <scope>NUCLEOTIDE SEQUENCE [LARGE SCALE GENOMIC DNA]</scope>
    <source>
        <strain evidence="2 3">CS-328</strain>
    </source>
</reference>
<organism evidence="2 3">
    <name type="scientific">Limnospira maxima CS-328</name>
    <dbReference type="NCBI Taxonomy" id="513049"/>
    <lineage>
        <taxon>Bacteria</taxon>
        <taxon>Bacillati</taxon>
        <taxon>Cyanobacteriota</taxon>
        <taxon>Cyanophyceae</taxon>
        <taxon>Oscillatoriophycideae</taxon>
        <taxon>Oscillatoriales</taxon>
        <taxon>Sirenicapillariaceae</taxon>
        <taxon>Limnospira</taxon>
    </lineage>
</organism>
<evidence type="ECO:0000313" key="2">
    <source>
        <dbReference type="EMBL" id="EDZ93312.1"/>
    </source>
</evidence>
<comment type="caution">
    <text evidence="2">The sequence shown here is derived from an EMBL/GenBank/DDBJ whole genome shotgun (WGS) entry which is preliminary data.</text>
</comment>
<evidence type="ECO:0000313" key="3">
    <source>
        <dbReference type="Proteomes" id="UP000004061"/>
    </source>
</evidence>
<evidence type="ECO:0000256" key="1">
    <source>
        <dbReference type="SAM" id="MobiDB-lite"/>
    </source>
</evidence>
<proteinExistence type="predicted"/>
<accession>B5W5B9</accession>